<evidence type="ECO:0000259" key="7">
    <source>
        <dbReference type="PROSITE" id="PS50850"/>
    </source>
</evidence>
<dbReference type="PATRIC" id="fig|1073571.4.peg.2831"/>
<keyword evidence="2" id="KW-0813">Transport</keyword>
<keyword evidence="5 6" id="KW-0472">Membrane</keyword>
<proteinExistence type="predicted"/>
<dbReference type="InterPro" id="IPR036259">
    <property type="entry name" value="MFS_trans_sf"/>
</dbReference>
<protein>
    <submittedName>
        <fullName evidence="8">Major facilitator superfamily transporter</fullName>
    </submittedName>
</protein>
<feature type="transmembrane region" description="Helical" evidence="6">
    <location>
        <begin position="379"/>
        <end position="399"/>
    </location>
</feature>
<evidence type="ECO:0000313" key="8">
    <source>
        <dbReference type="EMBL" id="CQR55059.1"/>
    </source>
</evidence>
<accession>A0A0E4H9B0</accession>
<feature type="transmembrane region" description="Helical" evidence="6">
    <location>
        <begin position="82"/>
        <end position="101"/>
    </location>
</feature>
<evidence type="ECO:0000256" key="2">
    <source>
        <dbReference type="ARBA" id="ARBA00022448"/>
    </source>
</evidence>
<feature type="transmembrane region" description="Helical" evidence="6">
    <location>
        <begin position="350"/>
        <end position="373"/>
    </location>
</feature>
<dbReference type="InterPro" id="IPR011701">
    <property type="entry name" value="MFS"/>
</dbReference>
<reference evidence="9" key="1">
    <citation type="submission" date="2015-03" db="EMBL/GenBank/DDBJ databases">
        <authorList>
            <person name="Wibberg D."/>
        </authorList>
    </citation>
    <scope>NUCLEOTIDE SEQUENCE [LARGE SCALE GENOMIC DNA]</scope>
</reference>
<name>A0A0E4H9B0_9BACL</name>
<dbReference type="Proteomes" id="UP000033163">
    <property type="component" value="Chromosome I"/>
</dbReference>
<evidence type="ECO:0000256" key="1">
    <source>
        <dbReference type="ARBA" id="ARBA00004651"/>
    </source>
</evidence>
<evidence type="ECO:0000256" key="4">
    <source>
        <dbReference type="ARBA" id="ARBA00022989"/>
    </source>
</evidence>
<dbReference type="PROSITE" id="PS50850">
    <property type="entry name" value="MFS"/>
    <property type="match status" value="1"/>
</dbReference>
<feature type="transmembrane region" description="Helical" evidence="6">
    <location>
        <begin position="172"/>
        <end position="190"/>
    </location>
</feature>
<feature type="domain" description="Major facilitator superfamily (MFS) profile" evidence="7">
    <location>
        <begin position="13"/>
        <end position="400"/>
    </location>
</feature>
<dbReference type="GO" id="GO:0005886">
    <property type="term" value="C:plasma membrane"/>
    <property type="evidence" value="ECO:0007669"/>
    <property type="project" value="UniProtKB-SubCell"/>
</dbReference>
<dbReference type="AlphaFoldDB" id="A0A0E4H9B0"/>
<feature type="transmembrane region" description="Helical" evidence="6">
    <location>
        <begin position="149"/>
        <end position="166"/>
    </location>
</feature>
<dbReference type="Pfam" id="PF07690">
    <property type="entry name" value="MFS_1"/>
    <property type="match status" value="1"/>
</dbReference>
<feature type="transmembrane region" description="Helical" evidence="6">
    <location>
        <begin position="315"/>
        <end position="338"/>
    </location>
</feature>
<keyword evidence="4 6" id="KW-1133">Transmembrane helix</keyword>
<feature type="transmembrane region" description="Helical" evidence="6">
    <location>
        <begin position="107"/>
        <end position="128"/>
    </location>
</feature>
<dbReference type="KEGG" id="pri:PRIO_2655"/>
<feature type="transmembrane region" description="Helical" evidence="6">
    <location>
        <begin position="289"/>
        <end position="309"/>
    </location>
</feature>
<feature type="transmembrane region" description="Helical" evidence="6">
    <location>
        <begin position="222"/>
        <end position="243"/>
    </location>
</feature>
<dbReference type="GO" id="GO:0022857">
    <property type="term" value="F:transmembrane transporter activity"/>
    <property type="evidence" value="ECO:0007669"/>
    <property type="project" value="InterPro"/>
</dbReference>
<organism evidence="8 9">
    <name type="scientific">Paenibacillus riograndensis SBR5</name>
    <dbReference type="NCBI Taxonomy" id="1073571"/>
    <lineage>
        <taxon>Bacteria</taxon>
        <taxon>Bacillati</taxon>
        <taxon>Bacillota</taxon>
        <taxon>Bacilli</taxon>
        <taxon>Bacillales</taxon>
        <taxon>Paenibacillaceae</taxon>
        <taxon>Paenibacillus</taxon>
        <taxon>Paenibacillus sonchi group</taxon>
    </lineage>
</organism>
<evidence type="ECO:0000256" key="6">
    <source>
        <dbReference type="SAM" id="Phobius"/>
    </source>
</evidence>
<sequence length="418" mass="45944">MEVLKNKQLTSRSVTYIFAGLILINICANYISGSTGIYAATAFREYDRIDLLSILFVIEPLTRSAALLISGSAGEYFGRKKLYLWSVGAYALSIFLCALSPDGFLFLIAQGASGFFWGLFFSNVFSILNDVVPEKEYPVRLATLQTVNFSVLIIGPIICGLLTEYWNWRMSLFALCPLFAAGLALIWFFLPDFNQRKFSEAQYAPQNILKDLQISVLLKHRGFLIVSLITFVFTCITCSGKYIPLYAQTALNSSATISALILLPCNLLGMLTVGLSGWYIKKKGCSKRFMLVMAGAGFMGTLVYAGMIFVTNYSIVILSTATIGIGLGIYQVAPFAYAQAYMGEQLIAKGTAFIGFIQGAASVLGGVVFSLAIGKGVAFALATTFIYGVVLLWITVFHYKEPAKLNVLHHEPYERQEQ</sequence>
<dbReference type="PANTHER" id="PTHR23501">
    <property type="entry name" value="MAJOR FACILITATOR SUPERFAMILY"/>
    <property type="match status" value="1"/>
</dbReference>
<dbReference type="InterPro" id="IPR020846">
    <property type="entry name" value="MFS_dom"/>
</dbReference>
<dbReference type="HOGENOM" id="CLU_665162_0_0_9"/>
<dbReference type="RefSeq" id="WP_046502835.1">
    <property type="nucleotide sequence ID" value="NZ_LN831776.1"/>
</dbReference>
<evidence type="ECO:0000313" key="9">
    <source>
        <dbReference type="Proteomes" id="UP000033163"/>
    </source>
</evidence>
<dbReference type="EMBL" id="LN831776">
    <property type="protein sequence ID" value="CQR55059.1"/>
    <property type="molecule type" value="Genomic_DNA"/>
</dbReference>
<evidence type="ECO:0000256" key="3">
    <source>
        <dbReference type="ARBA" id="ARBA00022692"/>
    </source>
</evidence>
<dbReference type="Gene3D" id="1.20.1250.20">
    <property type="entry name" value="MFS general substrate transporter like domains"/>
    <property type="match status" value="1"/>
</dbReference>
<comment type="subcellular location">
    <subcellularLocation>
        <location evidence="1">Cell membrane</location>
        <topology evidence="1">Multi-pass membrane protein</topology>
    </subcellularLocation>
</comment>
<feature type="transmembrane region" description="Helical" evidence="6">
    <location>
        <begin position="255"/>
        <end position="280"/>
    </location>
</feature>
<keyword evidence="3 6" id="KW-0812">Transmembrane</keyword>
<evidence type="ECO:0000256" key="5">
    <source>
        <dbReference type="ARBA" id="ARBA00023136"/>
    </source>
</evidence>
<feature type="transmembrane region" description="Helical" evidence="6">
    <location>
        <begin position="14"/>
        <end position="31"/>
    </location>
</feature>
<gene>
    <name evidence="8" type="ORF">PRIO_2655</name>
</gene>
<dbReference type="PANTHER" id="PTHR23501:SF191">
    <property type="entry name" value="VACUOLAR BASIC AMINO ACID TRANSPORTER 4"/>
    <property type="match status" value="1"/>
</dbReference>
<dbReference type="SUPFAM" id="SSF103473">
    <property type="entry name" value="MFS general substrate transporter"/>
    <property type="match status" value="1"/>
</dbReference>